<dbReference type="EMBL" id="OX459944">
    <property type="protein sequence ID" value="CAI9178690.1"/>
    <property type="molecule type" value="Genomic_DNA"/>
</dbReference>
<feature type="compositionally biased region" description="Basic and acidic residues" evidence="1">
    <location>
        <begin position="102"/>
        <end position="111"/>
    </location>
</feature>
<keyword evidence="3" id="KW-1185">Reference proteome</keyword>
<evidence type="ECO:0000256" key="1">
    <source>
        <dbReference type="SAM" id="MobiDB-lite"/>
    </source>
</evidence>
<evidence type="ECO:0000313" key="2">
    <source>
        <dbReference type="EMBL" id="CAI9178690.1"/>
    </source>
</evidence>
<name>A0ABN8ZXG0_RANTA</name>
<sequence>MPRNVRARQADRQEGRTDGRSADGRRGEEPQRRGRAQPLGGSWRLRPLPPPRPRPRREEGGRDLPVSARARPLAPPPTPQEICGGGGRSRRSGGRLAPALPQRDRGSGADARLRRGSRALPVSNFALPGALGARSRSGRASGAGGVWGVGRRGAREAAEAGGRGVLRALLARPGCGDTGSAEESAGLPGAGGGGRPRF</sequence>
<protein>
    <submittedName>
        <fullName evidence="2">Uncharacterized protein</fullName>
    </submittedName>
</protein>
<reference evidence="2" key="1">
    <citation type="submission" date="2023-04" db="EMBL/GenBank/DDBJ databases">
        <authorList>
            <consortium name="ELIXIR-Norway"/>
        </authorList>
    </citation>
    <scope>NUCLEOTIDE SEQUENCE [LARGE SCALE GENOMIC DNA]</scope>
</reference>
<accession>A0ABN8ZXG0</accession>
<feature type="compositionally biased region" description="Gly residues" evidence="1">
    <location>
        <begin position="188"/>
        <end position="198"/>
    </location>
</feature>
<feature type="compositionally biased region" description="Gly residues" evidence="1">
    <location>
        <begin position="141"/>
        <end position="151"/>
    </location>
</feature>
<proteinExistence type="predicted"/>
<dbReference type="Proteomes" id="UP001176941">
    <property type="component" value="Chromosome 8"/>
</dbReference>
<organism evidence="2 3">
    <name type="scientific">Rangifer tarandus platyrhynchus</name>
    <name type="common">Svalbard reindeer</name>
    <dbReference type="NCBI Taxonomy" id="3082113"/>
    <lineage>
        <taxon>Eukaryota</taxon>
        <taxon>Metazoa</taxon>
        <taxon>Chordata</taxon>
        <taxon>Craniata</taxon>
        <taxon>Vertebrata</taxon>
        <taxon>Euteleostomi</taxon>
        <taxon>Mammalia</taxon>
        <taxon>Eutheria</taxon>
        <taxon>Laurasiatheria</taxon>
        <taxon>Artiodactyla</taxon>
        <taxon>Ruminantia</taxon>
        <taxon>Pecora</taxon>
        <taxon>Cervidae</taxon>
        <taxon>Odocoileinae</taxon>
        <taxon>Rangifer</taxon>
    </lineage>
</organism>
<feature type="compositionally biased region" description="Basic and acidic residues" evidence="1">
    <location>
        <begin position="8"/>
        <end position="32"/>
    </location>
</feature>
<feature type="region of interest" description="Disordered" evidence="1">
    <location>
        <begin position="1"/>
        <end position="111"/>
    </location>
</feature>
<evidence type="ECO:0000313" key="3">
    <source>
        <dbReference type="Proteomes" id="UP001176941"/>
    </source>
</evidence>
<feature type="region of interest" description="Disordered" evidence="1">
    <location>
        <begin position="129"/>
        <end position="151"/>
    </location>
</feature>
<feature type="region of interest" description="Disordered" evidence="1">
    <location>
        <begin position="172"/>
        <end position="198"/>
    </location>
</feature>
<gene>
    <name evidence="2" type="ORF">MRATA1EN1_LOCUS27652</name>
</gene>
<feature type="compositionally biased region" description="Low complexity" evidence="1">
    <location>
        <begin position="129"/>
        <end position="140"/>
    </location>
</feature>